<proteinExistence type="predicted"/>
<evidence type="ECO:0000313" key="3">
    <source>
        <dbReference type="Proteomes" id="UP000244180"/>
    </source>
</evidence>
<feature type="region of interest" description="Disordered" evidence="1">
    <location>
        <begin position="34"/>
        <end position="59"/>
    </location>
</feature>
<organism evidence="2 3">
    <name type="scientific">Hydrogenibacillus schlegelii</name>
    <name type="common">Bacillus schlegelii</name>
    <dbReference type="NCBI Taxonomy" id="1484"/>
    <lineage>
        <taxon>Bacteria</taxon>
        <taxon>Bacillati</taxon>
        <taxon>Bacillota</taxon>
        <taxon>Bacilli</taxon>
        <taxon>Bacillales</taxon>
        <taxon>Bacillales Family X. Incertae Sedis</taxon>
        <taxon>Hydrogenibacillus</taxon>
    </lineage>
</organism>
<gene>
    <name evidence="2" type="ORF">HSCHL_2002</name>
</gene>
<accession>A0A2T5GBD8</accession>
<evidence type="ECO:0000313" key="2">
    <source>
        <dbReference type="EMBL" id="PTQ53507.1"/>
    </source>
</evidence>
<name>A0A2T5GBD8_HYDSH</name>
<comment type="caution">
    <text evidence="2">The sequence shown here is derived from an EMBL/GenBank/DDBJ whole genome shotgun (WGS) entry which is preliminary data.</text>
</comment>
<evidence type="ECO:0000256" key="1">
    <source>
        <dbReference type="SAM" id="MobiDB-lite"/>
    </source>
</evidence>
<protein>
    <submittedName>
        <fullName evidence="2">Uncharacterized protein</fullName>
    </submittedName>
</protein>
<reference evidence="2 3" key="1">
    <citation type="submission" date="2017-08" db="EMBL/GenBank/DDBJ databases">
        <title>Burning lignite coal seam in the remote Altai Mountains harbors a hydrogen-driven thermophilic microbial community.</title>
        <authorList>
            <person name="Kadnikov V.V."/>
            <person name="Mardanov A.V."/>
            <person name="Ivasenko D."/>
            <person name="Beletsky A.V."/>
            <person name="Karnachuk O.V."/>
            <person name="Ravin N.V."/>
        </authorList>
    </citation>
    <scope>NUCLEOTIDE SEQUENCE [LARGE SCALE GENOMIC DNA]</scope>
    <source>
        <strain evidence="2">AL33</strain>
    </source>
</reference>
<dbReference type="EMBL" id="PEBV01000015">
    <property type="protein sequence ID" value="PTQ53507.1"/>
    <property type="molecule type" value="Genomic_DNA"/>
</dbReference>
<dbReference type="Proteomes" id="UP000244180">
    <property type="component" value="Unassembled WGS sequence"/>
</dbReference>
<dbReference type="AlphaFoldDB" id="A0A2T5GBD8"/>
<sequence length="59" mass="5991">MPSATNDGALGDYVNIIMFVFSPRVKGSVKKGQTRSVDAAPGNGLMAAPFGGPGPNLGR</sequence>